<dbReference type="Pfam" id="PF13518">
    <property type="entry name" value="HTH_28"/>
    <property type="match status" value="1"/>
</dbReference>
<dbReference type="InterPro" id="IPR001584">
    <property type="entry name" value="Integrase_cat-core"/>
</dbReference>
<gene>
    <name evidence="3" type="ORF">CKJ66_04805</name>
</gene>
<dbReference type="InterPro" id="IPR055247">
    <property type="entry name" value="InsJ-like_HTH"/>
</dbReference>
<feature type="domain" description="Integrase catalytic" evidence="2">
    <location>
        <begin position="268"/>
        <end position="500"/>
    </location>
</feature>
<dbReference type="RefSeq" id="WP_095795016.1">
    <property type="nucleotide sequence ID" value="NZ_NSFD01000005.1"/>
</dbReference>
<evidence type="ECO:0000259" key="2">
    <source>
        <dbReference type="PROSITE" id="PS50994"/>
    </source>
</evidence>
<sequence length="718" mass="80374">MTLAGVPVGLRTKFSRDGEELFTIVALTESSWSGLPEFTAEHMRTGQLHRFSLQEVLYSPRTRILGEDLTPVGVDQGDCEPVAILWEAAPEEARRRARAYAGHIREVQTGYQSGSADTALPGEPRAMYRPDLPKGQRIAAKCKEMGCGARSLYRWIDRYDRYGEAGLISKRAVAPGLGSRQDPRWEPTSREVKAEYTEKSKPTKSLVVARTNARLVARYGPDGIHLPSDATANRILLGDEKITPLFIGSTKHVRDVAARPQGAYGKLRPTRPGEYLLMDTTRLDVHAMDCQTLKWVGLDLTVAMDWYSKCIVGVGLSPWARAIDGLAVLYEAFRPKAPGANWPEHALWPVAGVPRHILVELEHLDPRSVIGAIPAIVPDNLIVDHGKIFVGAAMHSACRAVGISIAPARLKIPYDKAPVERFFGTVRTGFLQELPGYKGPDVYSRGVHPEKDGFYFIDEMEALLREWIASEYHVRPHEGVGEPGLWSLDMSPAQMLAHGIARAGYIEAPRDPQLAYHFLPLQWRTRQPAGIKIDHRMYNGEVLDAYSPGELSAYKHQKGRWPIRVNPDDIRTVYFLDVKGSGQWEPLQWDMARALEMPMSADGWEFARELVRSGDRPVDAKLAHAAFLKRHELGHELDMRKRDAALRLSREQSSLAADLDQAAQLKATAKKRAQQATAEPPRAAIEAFVDDLDEYDEDLDEDDFDDETATEYRRLEEM</sequence>
<dbReference type="InterPro" id="IPR012337">
    <property type="entry name" value="RNaseH-like_sf"/>
</dbReference>
<dbReference type="Proteomes" id="UP000217768">
    <property type="component" value="Unassembled WGS sequence"/>
</dbReference>
<feature type="compositionally biased region" description="Acidic residues" evidence="1">
    <location>
        <begin position="696"/>
        <end position="709"/>
    </location>
</feature>
<comment type="caution">
    <text evidence="3">The sequence shown here is derived from an EMBL/GenBank/DDBJ whole genome shotgun (WGS) entry which is preliminary data.</text>
</comment>
<accession>A0A2A2ZN52</accession>
<dbReference type="EMBL" id="NSFD01000005">
    <property type="protein sequence ID" value="PBA27922.1"/>
    <property type="molecule type" value="Genomic_DNA"/>
</dbReference>
<dbReference type="PROSITE" id="PS50994">
    <property type="entry name" value="INTEGRASE"/>
    <property type="match status" value="1"/>
</dbReference>
<feature type="region of interest" description="Disordered" evidence="1">
    <location>
        <begin position="696"/>
        <end position="718"/>
    </location>
</feature>
<organism evidence="3 4">
    <name type="scientific">Mycobacterium avium</name>
    <dbReference type="NCBI Taxonomy" id="1764"/>
    <lineage>
        <taxon>Bacteria</taxon>
        <taxon>Bacillati</taxon>
        <taxon>Actinomycetota</taxon>
        <taxon>Actinomycetes</taxon>
        <taxon>Mycobacteriales</taxon>
        <taxon>Mycobacteriaceae</taxon>
        <taxon>Mycobacterium</taxon>
        <taxon>Mycobacterium avium complex (MAC)</taxon>
    </lineage>
</organism>
<evidence type="ECO:0000256" key="1">
    <source>
        <dbReference type="SAM" id="MobiDB-lite"/>
    </source>
</evidence>
<dbReference type="Gene3D" id="3.30.420.10">
    <property type="entry name" value="Ribonuclease H-like superfamily/Ribonuclease H"/>
    <property type="match status" value="1"/>
</dbReference>
<name>A0A2A2ZN52_MYCAV</name>
<protein>
    <submittedName>
        <fullName evidence="3">Transposase</fullName>
    </submittedName>
</protein>
<reference evidence="3 4" key="1">
    <citation type="submission" date="2017-08" db="EMBL/GenBank/DDBJ databases">
        <title>Phylogenetic analysis of Mycobacterium avium complex whole genomes.</title>
        <authorList>
            <person name="Caverly L.J."/>
            <person name="Spilker T."/>
            <person name="Lipuma J."/>
        </authorList>
    </citation>
    <scope>NUCLEOTIDE SEQUENCE [LARGE SCALE GENOMIC DNA]</scope>
    <source>
        <strain evidence="3 4">FLAC0165</strain>
    </source>
</reference>
<dbReference type="SUPFAM" id="SSF53098">
    <property type="entry name" value="Ribonuclease H-like"/>
    <property type="match status" value="1"/>
</dbReference>
<dbReference type="GO" id="GO:0003676">
    <property type="term" value="F:nucleic acid binding"/>
    <property type="evidence" value="ECO:0007669"/>
    <property type="project" value="InterPro"/>
</dbReference>
<dbReference type="InterPro" id="IPR036397">
    <property type="entry name" value="RNaseH_sf"/>
</dbReference>
<proteinExistence type="predicted"/>
<evidence type="ECO:0000313" key="4">
    <source>
        <dbReference type="Proteomes" id="UP000217768"/>
    </source>
</evidence>
<dbReference type="AlphaFoldDB" id="A0A2A2ZN52"/>
<evidence type="ECO:0000313" key="3">
    <source>
        <dbReference type="EMBL" id="PBA27922.1"/>
    </source>
</evidence>
<dbReference type="GO" id="GO:0015074">
    <property type="term" value="P:DNA integration"/>
    <property type="evidence" value="ECO:0007669"/>
    <property type="project" value="InterPro"/>
</dbReference>